<proteinExistence type="predicted"/>
<keyword evidence="2" id="KW-1185">Reference proteome</keyword>
<evidence type="ECO:0000313" key="1">
    <source>
        <dbReference type="EMBL" id="AQG79361.1"/>
    </source>
</evidence>
<gene>
    <name evidence="1" type="ORF">AWR27_08535</name>
</gene>
<dbReference type="EMBL" id="CP014263">
    <property type="protein sequence ID" value="AQG79361.1"/>
    <property type="molecule type" value="Genomic_DNA"/>
</dbReference>
<dbReference type="KEGG" id="smon:AWR27_08535"/>
<dbReference type="STRING" id="1178516.AWR27_08535"/>
<dbReference type="AlphaFoldDB" id="A0A1P9WVG4"/>
<evidence type="ECO:0000313" key="2">
    <source>
        <dbReference type="Proteomes" id="UP000187941"/>
    </source>
</evidence>
<protein>
    <recommendedName>
        <fullName evidence="3">3-keto-disaccharide hydrolase domain-containing protein</fullName>
    </recommendedName>
</protein>
<accession>A0A1P9WVG4</accession>
<organism evidence="1 2">
    <name type="scientific">Spirosoma montaniterrae</name>
    <dbReference type="NCBI Taxonomy" id="1178516"/>
    <lineage>
        <taxon>Bacteria</taxon>
        <taxon>Pseudomonadati</taxon>
        <taxon>Bacteroidota</taxon>
        <taxon>Cytophagia</taxon>
        <taxon>Cytophagales</taxon>
        <taxon>Cytophagaceae</taxon>
        <taxon>Spirosoma</taxon>
    </lineage>
</organism>
<dbReference type="Proteomes" id="UP000187941">
    <property type="component" value="Chromosome"/>
</dbReference>
<sequence length="382" mass="42980">MGFALLTLSSMLVVAQKPAKKRSDVPPSPTAEIRVPIDATAWPIQAGQVELTTFRDVPAVHILPKAKTVPVSSVTFANGTIEYDIVPEDPRFAGIYFRRQDSTESEYMYFRITQLGQPAMMDAIQYAPYQKGVLIWDLLDQFQAPVPVFRKGDWNHVKLVVSGVQMLVYVNDMQRPVLEVPRLEADAKQGELAFEGAGYIANVVVKPNLTEGLPATEGYDPTRRDPRYVRTWQVSQPQPLPMGQEVMPTHLPKPETTWQPLLAERYGLVNLTRQYGKSEERRLVWLRTKFKASAEQKRRVVIGFSDDVWVFANGQPVYFDKNMYTAPGLRKTPDGRISIENGTFDLPLKAGDNELVIGVANNFFGWGLIVRLDSMEGVEVIP</sequence>
<dbReference type="Gene3D" id="2.60.120.560">
    <property type="entry name" value="Exo-inulinase, domain 1"/>
    <property type="match status" value="1"/>
</dbReference>
<evidence type="ECO:0008006" key="3">
    <source>
        <dbReference type="Google" id="ProtNLM"/>
    </source>
</evidence>
<reference evidence="1 2" key="1">
    <citation type="submission" date="2016-01" db="EMBL/GenBank/DDBJ databases">
        <authorList>
            <person name="Oliw E.H."/>
        </authorList>
    </citation>
    <scope>NUCLEOTIDE SEQUENCE [LARGE SCALE GENOMIC DNA]</scope>
    <source>
        <strain evidence="1 2">DY10</strain>
    </source>
</reference>
<name>A0A1P9WVG4_9BACT</name>